<sequence>MTNKANKKSKAVELDLDNCERLEHLKEVPKSRSSSITSIESDGSLQKSIKPPPMREFDDLKSFEAYLRDETWDNEFDYCHAHVMYYPPFIMKTVHNDFEKIKPSMNKKSRKFRRNLDHHVKKHLMAEMERCSGFKMDFDKVGLEDNPNMLKWIYEDTSNHGFDDDEAQRFHRQWKVHLEVSCNNENPMVEVDYQAIPILD</sequence>
<evidence type="ECO:0000256" key="5">
    <source>
        <dbReference type="SAM" id="MobiDB-lite"/>
    </source>
</evidence>
<dbReference type="InterPro" id="IPR038235">
    <property type="entry name" value="RGI1_sf"/>
</dbReference>
<feature type="region of interest" description="Disordered" evidence="5">
    <location>
        <begin position="26"/>
        <end position="53"/>
    </location>
</feature>
<dbReference type="InterPro" id="IPR022554">
    <property type="entry name" value="RGI1"/>
</dbReference>
<comment type="subcellular location">
    <subcellularLocation>
        <location evidence="2">Cell membrane</location>
        <topology evidence="2">Peripheral membrane protein</topology>
    </subcellularLocation>
</comment>
<evidence type="ECO:0000256" key="4">
    <source>
        <dbReference type="ARBA" id="ARBA00021474"/>
    </source>
</evidence>
<gene>
    <name evidence="6" type="primary">Piso0_002155</name>
    <name evidence="6" type="ORF">GNLVRS01_PISO0I04056g</name>
</gene>
<keyword evidence="7" id="KW-1185">Reference proteome</keyword>
<proteinExistence type="inferred from homology"/>
<name>G8YE98_PICSO</name>
<reference evidence="6 7" key="1">
    <citation type="journal article" date="2012" name="G3 (Bethesda)">
        <title>Pichia sorbitophila, an interspecies yeast hybrid reveals early steps of genome resolution following polyploidization.</title>
        <authorList>
            <person name="Leh Louis V."/>
            <person name="Despons L."/>
            <person name="Friedrich A."/>
            <person name="Martin T."/>
            <person name="Durrens P."/>
            <person name="Casaregola S."/>
            <person name="Neuveglise C."/>
            <person name="Fairhead C."/>
            <person name="Marck C."/>
            <person name="Cruz J.A."/>
            <person name="Straub M.L."/>
            <person name="Kugler V."/>
            <person name="Sacerdot C."/>
            <person name="Uzunov Z."/>
            <person name="Thierry A."/>
            <person name="Weiss S."/>
            <person name="Bleykasten C."/>
            <person name="De Montigny J."/>
            <person name="Jacques N."/>
            <person name="Jung P."/>
            <person name="Lemaire M."/>
            <person name="Mallet S."/>
            <person name="Morel G."/>
            <person name="Richard G.F."/>
            <person name="Sarkar A."/>
            <person name="Savel G."/>
            <person name="Schacherer J."/>
            <person name="Seret M.L."/>
            <person name="Talla E."/>
            <person name="Samson G."/>
            <person name="Jubin C."/>
            <person name="Poulain J."/>
            <person name="Vacherie B."/>
            <person name="Barbe V."/>
            <person name="Pelletier E."/>
            <person name="Sherman D.J."/>
            <person name="Westhof E."/>
            <person name="Weissenbach J."/>
            <person name="Baret P.V."/>
            <person name="Wincker P."/>
            <person name="Gaillardin C."/>
            <person name="Dujon B."/>
            <person name="Souciet J.L."/>
        </authorList>
    </citation>
    <scope>NUCLEOTIDE SEQUENCE [LARGE SCALE GENOMIC DNA]</scope>
    <source>
        <strain evidence="7">ATCC MYA-4447 / BCRC 22081 / CBS 7064 / NBRC 10061 / NRRL Y-12695</strain>
    </source>
</reference>
<dbReference type="GO" id="GO:0005886">
    <property type="term" value="C:plasma membrane"/>
    <property type="evidence" value="ECO:0007669"/>
    <property type="project" value="UniProtKB-SubCell"/>
</dbReference>
<dbReference type="Pfam" id="PF10843">
    <property type="entry name" value="RGI1"/>
    <property type="match status" value="1"/>
</dbReference>
<accession>G8YE98</accession>
<comment type="similarity">
    <text evidence="3">Belongs to the RGI1 family.</text>
</comment>
<dbReference type="EMBL" id="FO082051">
    <property type="protein sequence ID" value="CCE81497.1"/>
    <property type="molecule type" value="Genomic_DNA"/>
</dbReference>
<evidence type="ECO:0000256" key="3">
    <source>
        <dbReference type="ARBA" id="ARBA00009268"/>
    </source>
</evidence>
<evidence type="ECO:0000313" key="6">
    <source>
        <dbReference type="EMBL" id="CCE81497.1"/>
    </source>
</evidence>
<dbReference type="OMA" id="HLKYYPP"/>
<evidence type="ECO:0000256" key="1">
    <source>
        <dbReference type="ARBA" id="ARBA00003033"/>
    </source>
</evidence>
<dbReference type="FunCoup" id="G8YE98">
    <property type="interactions" value="161"/>
</dbReference>
<feature type="compositionally biased region" description="Low complexity" evidence="5">
    <location>
        <begin position="31"/>
        <end position="44"/>
    </location>
</feature>
<dbReference type="Proteomes" id="UP000005222">
    <property type="component" value="Chromosome I"/>
</dbReference>
<organism evidence="6 7">
    <name type="scientific">Pichia sorbitophila (strain ATCC MYA-4447 / BCRC 22081 / CBS 7064 / NBRC 10061 / NRRL Y-12695)</name>
    <name type="common">Hybrid yeast</name>
    <dbReference type="NCBI Taxonomy" id="559304"/>
    <lineage>
        <taxon>Eukaryota</taxon>
        <taxon>Fungi</taxon>
        <taxon>Dikarya</taxon>
        <taxon>Ascomycota</taxon>
        <taxon>Saccharomycotina</taxon>
        <taxon>Pichiomycetes</taxon>
        <taxon>Debaryomycetaceae</taxon>
        <taxon>Millerozyma</taxon>
    </lineage>
</organism>
<dbReference type="AlphaFoldDB" id="G8YE98"/>
<comment type="function">
    <text evidence="1">Involved in the control of energetic metabolism and significantly contribute to cell fitness, especially under respiratory growth conditions.</text>
</comment>
<evidence type="ECO:0000313" key="7">
    <source>
        <dbReference type="Proteomes" id="UP000005222"/>
    </source>
</evidence>
<evidence type="ECO:0000256" key="2">
    <source>
        <dbReference type="ARBA" id="ARBA00004202"/>
    </source>
</evidence>
<dbReference type="OrthoDB" id="4082176at2759"/>
<dbReference type="HOGENOM" id="CLU_118207_0_0_1"/>
<dbReference type="STRING" id="559304.G8YE98"/>
<dbReference type="InParanoid" id="G8YE98"/>
<dbReference type="eggNOG" id="ENOG502S6JA">
    <property type="taxonomic scope" value="Eukaryota"/>
</dbReference>
<dbReference type="GO" id="GO:0006112">
    <property type="term" value="P:energy reserve metabolic process"/>
    <property type="evidence" value="ECO:0007669"/>
    <property type="project" value="InterPro"/>
</dbReference>
<protein>
    <recommendedName>
        <fullName evidence="4">Respiratory growth induced protein 1</fullName>
    </recommendedName>
</protein>
<dbReference type="Gene3D" id="3.40.1000.40">
    <property type="entry name" value="Respiratory growth induced protein 1"/>
    <property type="match status" value="1"/>
</dbReference>